<feature type="compositionally biased region" description="Low complexity" evidence="2">
    <location>
        <begin position="240"/>
        <end position="249"/>
    </location>
</feature>
<protein>
    <recommendedName>
        <fullName evidence="3">Hedgehog/Intein (Hint) domain-containing protein</fullName>
    </recommendedName>
</protein>
<evidence type="ECO:0000259" key="3">
    <source>
        <dbReference type="Pfam" id="PF13403"/>
    </source>
</evidence>
<dbReference type="SUPFAM" id="SSF82171">
    <property type="entry name" value="DPP6 N-terminal domain-like"/>
    <property type="match status" value="1"/>
</dbReference>
<feature type="region of interest" description="Disordered" evidence="2">
    <location>
        <begin position="240"/>
        <end position="261"/>
    </location>
</feature>
<feature type="domain" description="Hedgehog/Intein (Hint)" evidence="3">
    <location>
        <begin position="410"/>
        <end position="545"/>
    </location>
</feature>
<comment type="similarity">
    <text evidence="1">Belongs to the TolB family.</text>
</comment>
<dbReference type="EMBL" id="JBEPMM010000001">
    <property type="protein sequence ID" value="MET3690896.1"/>
    <property type="molecule type" value="Genomic_DNA"/>
</dbReference>
<dbReference type="PANTHER" id="PTHR36842">
    <property type="entry name" value="PROTEIN TOLB HOMOLOG"/>
    <property type="match status" value="1"/>
</dbReference>
<feature type="region of interest" description="Disordered" evidence="2">
    <location>
        <begin position="1"/>
        <end position="25"/>
    </location>
</feature>
<proteinExistence type="inferred from homology"/>
<dbReference type="PANTHER" id="PTHR36842:SF1">
    <property type="entry name" value="PROTEIN TOLB"/>
    <property type="match status" value="1"/>
</dbReference>
<dbReference type="Gene3D" id="2.120.10.30">
    <property type="entry name" value="TolB, C-terminal domain"/>
    <property type="match status" value="2"/>
</dbReference>
<dbReference type="InterPro" id="IPR011659">
    <property type="entry name" value="WD40"/>
</dbReference>
<name>A0ABV2KZB5_9HYPH</name>
<keyword evidence="5" id="KW-1185">Reference proteome</keyword>
<dbReference type="InterPro" id="IPR028992">
    <property type="entry name" value="Hedgehog/Intein_dom"/>
</dbReference>
<accession>A0ABV2KZB5</accession>
<evidence type="ECO:0000313" key="4">
    <source>
        <dbReference type="EMBL" id="MET3690896.1"/>
    </source>
</evidence>
<dbReference type="RefSeq" id="WP_283205919.1">
    <property type="nucleotide sequence ID" value="NZ_BPQL01000115.1"/>
</dbReference>
<reference evidence="4 5" key="1">
    <citation type="submission" date="2024-06" db="EMBL/GenBank/DDBJ databases">
        <title>Genomic Encyclopedia of Type Strains, Phase IV (KMG-IV): sequencing the most valuable type-strain genomes for metagenomic binning, comparative biology and taxonomic classification.</title>
        <authorList>
            <person name="Goeker M."/>
        </authorList>
    </citation>
    <scope>NUCLEOTIDE SEQUENCE [LARGE SCALE GENOMIC DNA]</scope>
    <source>
        <strain evidence="4 5">DSM 21331</strain>
    </source>
</reference>
<comment type="caution">
    <text evidence="4">The sequence shown here is derived from an EMBL/GenBank/DDBJ whole genome shotgun (WGS) entry which is preliminary data.</text>
</comment>
<dbReference type="InterPro" id="IPR011042">
    <property type="entry name" value="6-blade_b-propeller_TolB-like"/>
</dbReference>
<dbReference type="Proteomes" id="UP001549145">
    <property type="component" value="Unassembled WGS sequence"/>
</dbReference>
<dbReference type="Pfam" id="PF13403">
    <property type="entry name" value="Hint_2"/>
    <property type="match status" value="1"/>
</dbReference>
<sequence length="759" mass="76833">MAITRVSTAADGTQGSSTSSTTVTGSQVSADGRYVVFTSSATNLAPGDTNGQQDVFVKDTLTGTVTLVSTSSTGVQGNGTSSTPSISADGTRVAFQSAATNLVTGDTNSAFDIFVKDLRTGTTTRVSTDSTGTQATGTSSNAAISADGTRVAFQSGAANLVAGDTNNATDIFVKDLGTGSTTRVSTDSTGAQGAGGSVNASISADGTRVAFASTAANLVAGDTNGQQDIFVKDLGTGTTTRVSTDSTGAQGAGSSGNASISADGTRVAFASSATSLVTGDTNGQQDVFVKDLGTGTTTRVSTDSTGAQASGTSTSASISADGTRVAFQSGASNLVDGDTNGVADIFVKDLGTGTTTRVSTDSTGAQGTATSNAPSISADGTRVVFASGASNLVAGDTNNTTDVFEADAACYVTGTRIRTEHGEVAIEDLRVGDRVLTAAGQHRPIRWIGSRAMAPRRHPRPGQAQPVRIRAGALGPDKPARDLRVSPGHALCLDMLGEVLVPAIALVNGSTIVQEDVAHVTYWHVELDGHDILLAEGLPAESYLECGNRGFFGTGAVVDLAAGPDAGAATTADYCRPFHRDGPVVAAARARLRSRAEAAGWTLRQPETWAGVHLEVDGVRLLPETRGLSACFVLPADAREIWLCAPTSVPAQVSDSVDERALGLCLAGLTLTAGFEAPRAVSLGDPALAAGFHAGASGHRWTAGRARLTTGLLAGLSGPVFLRLDLAAPPLPRWVGPTAEVDAVNSPQTERNLGRVTAA</sequence>
<feature type="region of interest" description="Disordered" evidence="2">
    <location>
        <begin position="297"/>
        <end position="316"/>
    </location>
</feature>
<feature type="compositionally biased region" description="Low complexity" evidence="2">
    <location>
        <begin position="7"/>
        <end position="25"/>
    </location>
</feature>
<organism evidence="4 5">
    <name type="scientific">Methylobacterium goesingense</name>
    <dbReference type="NCBI Taxonomy" id="243690"/>
    <lineage>
        <taxon>Bacteria</taxon>
        <taxon>Pseudomonadati</taxon>
        <taxon>Pseudomonadota</taxon>
        <taxon>Alphaproteobacteria</taxon>
        <taxon>Hyphomicrobiales</taxon>
        <taxon>Methylobacteriaceae</taxon>
        <taxon>Methylobacterium</taxon>
    </lineage>
</organism>
<dbReference type="InterPro" id="IPR036844">
    <property type="entry name" value="Hint_dom_sf"/>
</dbReference>
<evidence type="ECO:0000256" key="1">
    <source>
        <dbReference type="ARBA" id="ARBA00009820"/>
    </source>
</evidence>
<dbReference type="Pfam" id="PF07676">
    <property type="entry name" value="PD40"/>
    <property type="match status" value="4"/>
</dbReference>
<gene>
    <name evidence="4" type="ORF">ABID43_000415</name>
</gene>
<evidence type="ECO:0000256" key="2">
    <source>
        <dbReference type="SAM" id="MobiDB-lite"/>
    </source>
</evidence>
<evidence type="ECO:0000313" key="5">
    <source>
        <dbReference type="Proteomes" id="UP001549145"/>
    </source>
</evidence>
<dbReference type="SUPFAM" id="SSF51294">
    <property type="entry name" value="Hedgehog/intein (Hint) domain"/>
    <property type="match status" value="1"/>
</dbReference>